<protein>
    <submittedName>
        <fullName evidence="1">Uncharacterized protein</fullName>
    </submittedName>
</protein>
<keyword evidence="2" id="KW-1185">Reference proteome</keyword>
<sequence length="109" mass="12415">MIVQLNFTNKGQAAINLFDNSEIIEIFTRYIKTLTKNYDINTTVPVEDNNNIKEAGTVKVIVDHANCDVEVFFKELGRDIKVPLKKRIGGTNSKLDNVFKVEVKEEVKE</sequence>
<organism evidence="1 2">
    <name type="scientific">Paenibacillus lemnae</name>
    <dbReference type="NCBI Taxonomy" id="1330551"/>
    <lineage>
        <taxon>Bacteria</taxon>
        <taxon>Bacillati</taxon>
        <taxon>Bacillota</taxon>
        <taxon>Bacilli</taxon>
        <taxon>Bacillales</taxon>
        <taxon>Paenibacillaceae</taxon>
        <taxon>Paenibacillus</taxon>
    </lineage>
</organism>
<comment type="caution">
    <text evidence="1">The sequence shown here is derived from an EMBL/GenBank/DDBJ whole genome shotgun (WGS) entry which is preliminary data.</text>
</comment>
<evidence type="ECO:0000313" key="2">
    <source>
        <dbReference type="Proteomes" id="UP000565468"/>
    </source>
</evidence>
<gene>
    <name evidence="1" type="ORF">HII30_14980</name>
</gene>
<evidence type="ECO:0000313" key="1">
    <source>
        <dbReference type="EMBL" id="NMO97067.1"/>
    </source>
</evidence>
<dbReference type="AlphaFoldDB" id="A0A848M7T0"/>
<reference evidence="1 2" key="1">
    <citation type="submission" date="2020-04" db="EMBL/GenBank/DDBJ databases">
        <title>Paenibacillus algicola sp. nov., a novel marine bacterium producing alginate lyase.</title>
        <authorList>
            <person name="Huang H."/>
        </authorList>
    </citation>
    <scope>NUCLEOTIDE SEQUENCE [LARGE SCALE GENOMIC DNA]</scope>
    <source>
        <strain evidence="1 2">L7-75</strain>
    </source>
</reference>
<dbReference type="RefSeq" id="WP_169505850.1">
    <property type="nucleotide sequence ID" value="NZ_JABBPN010000014.1"/>
</dbReference>
<proteinExistence type="predicted"/>
<dbReference type="Proteomes" id="UP000565468">
    <property type="component" value="Unassembled WGS sequence"/>
</dbReference>
<name>A0A848M7T0_PAELE</name>
<accession>A0A848M7T0</accession>
<dbReference type="EMBL" id="JABBPN010000014">
    <property type="protein sequence ID" value="NMO97067.1"/>
    <property type="molecule type" value="Genomic_DNA"/>
</dbReference>